<dbReference type="AlphaFoldDB" id="A0A0G1W806"/>
<comment type="caution">
    <text evidence="3">The sequence shown here is derived from an EMBL/GenBank/DDBJ whole genome shotgun (WGS) entry which is preliminary data.</text>
</comment>
<comment type="cofactor">
    <cofactor evidence="2">
        <name>Zn(2+)</name>
        <dbReference type="ChEBI" id="CHEBI:29105"/>
    </cofactor>
    <text evidence="2">Binds 2 Zn(2+) ions per subunit. One is catalytic and the other provides a structural contribution.</text>
</comment>
<name>A0A0G1W806_9BACT</name>
<dbReference type="PANTHER" id="PTHR30304">
    <property type="entry name" value="D-TAGATOSE-1,6-BISPHOSPHATE ALDOLASE"/>
    <property type="match status" value="1"/>
</dbReference>
<evidence type="ECO:0000313" key="4">
    <source>
        <dbReference type="Proteomes" id="UP000034224"/>
    </source>
</evidence>
<dbReference type="Gene3D" id="3.20.20.70">
    <property type="entry name" value="Aldolase class I"/>
    <property type="match status" value="1"/>
</dbReference>
<reference evidence="3 4" key="1">
    <citation type="journal article" date="2015" name="Nature">
        <title>rRNA introns, odd ribosomes, and small enigmatic genomes across a large radiation of phyla.</title>
        <authorList>
            <person name="Brown C.T."/>
            <person name="Hug L.A."/>
            <person name="Thomas B.C."/>
            <person name="Sharon I."/>
            <person name="Castelle C.J."/>
            <person name="Singh A."/>
            <person name="Wilkins M.J."/>
            <person name="Williams K.H."/>
            <person name="Banfield J.F."/>
        </authorList>
    </citation>
    <scope>NUCLEOTIDE SEQUENCE [LARGE SCALE GENOMIC DNA]</scope>
</reference>
<dbReference type="STRING" id="1618665.UY55_C0003G0059"/>
<dbReference type="GO" id="GO:0016832">
    <property type="term" value="F:aldehyde-lyase activity"/>
    <property type="evidence" value="ECO:0007669"/>
    <property type="project" value="InterPro"/>
</dbReference>
<feature type="binding site" evidence="2">
    <location>
        <position position="105"/>
    </location>
    <ligand>
        <name>Zn(2+)</name>
        <dbReference type="ChEBI" id="CHEBI:29105"/>
        <label>2</label>
    </ligand>
</feature>
<evidence type="ECO:0000256" key="2">
    <source>
        <dbReference type="PIRSR" id="PIRSR001359-3"/>
    </source>
</evidence>
<feature type="binding site" evidence="2">
    <location>
        <position position="137"/>
    </location>
    <ligand>
        <name>Zn(2+)</name>
        <dbReference type="ChEBI" id="CHEBI:29105"/>
        <label>2</label>
    </ligand>
</feature>
<dbReference type="PANTHER" id="PTHR30304:SF0">
    <property type="entry name" value="D-TAGATOSE-1,6-BISPHOSPHATE ALDOLASE SUBUNIT GATY-RELATED"/>
    <property type="match status" value="1"/>
</dbReference>
<feature type="binding site" evidence="2">
    <location>
        <position position="225"/>
    </location>
    <ligand>
        <name>Zn(2+)</name>
        <dbReference type="ChEBI" id="CHEBI:29105"/>
        <label>1</label>
        <note>catalytic</note>
    </ligand>
</feature>
<feature type="active site" description="Proton donor" evidence="1">
    <location>
        <position position="83"/>
    </location>
</feature>
<dbReference type="SUPFAM" id="SSF51569">
    <property type="entry name" value="Aldolase"/>
    <property type="match status" value="1"/>
</dbReference>
<dbReference type="InterPro" id="IPR000771">
    <property type="entry name" value="FBA_II"/>
</dbReference>
<dbReference type="InterPro" id="IPR050246">
    <property type="entry name" value="Class_II_FBP_aldolase"/>
</dbReference>
<protein>
    <submittedName>
        <fullName evidence="3">Ketose-bisphosphate aldolase, class-II</fullName>
    </submittedName>
</protein>
<feature type="binding site" evidence="2">
    <location>
        <position position="188"/>
    </location>
    <ligand>
        <name>Zn(2+)</name>
        <dbReference type="ChEBI" id="CHEBI:29105"/>
        <label>1</label>
        <note>catalytic</note>
    </ligand>
</feature>
<dbReference type="NCBIfam" id="TIGR00167">
    <property type="entry name" value="cbbA"/>
    <property type="match status" value="1"/>
</dbReference>
<gene>
    <name evidence="3" type="ORF">UY55_C0003G0059</name>
</gene>
<evidence type="ECO:0000256" key="1">
    <source>
        <dbReference type="PIRSR" id="PIRSR001359-1"/>
    </source>
</evidence>
<evidence type="ECO:0000313" key="3">
    <source>
        <dbReference type="EMBL" id="KKW14843.1"/>
    </source>
</evidence>
<dbReference type="EMBL" id="LCQK01000003">
    <property type="protein sequence ID" value="KKW14843.1"/>
    <property type="molecule type" value="Genomic_DNA"/>
</dbReference>
<proteinExistence type="predicted"/>
<keyword evidence="2" id="KW-0479">Metal-binding</keyword>
<dbReference type="InterPro" id="IPR013785">
    <property type="entry name" value="Aldolase_TIM"/>
</dbReference>
<accession>A0A0G1W806</accession>
<keyword evidence="2" id="KW-0862">Zinc</keyword>
<organism evidence="3 4">
    <name type="scientific">Candidatus Jorgensenbacteria bacterium GW2011_GWB1_50_10</name>
    <dbReference type="NCBI Taxonomy" id="1618665"/>
    <lineage>
        <taxon>Bacteria</taxon>
        <taxon>Candidatus Joergenseniibacteriota</taxon>
    </lineage>
</organism>
<dbReference type="PIRSF" id="PIRSF001359">
    <property type="entry name" value="F_bP_aldolase_II"/>
    <property type="match status" value="1"/>
</dbReference>
<dbReference type="Pfam" id="PF01116">
    <property type="entry name" value="F_bP_aldolase"/>
    <property type="match status" value="1"/>
</dbReference>
<sequence length="298" mass="33037">MRSLLEIIRETEKDKVAIGHFNISNLEQLKAISHVAAKLNVPVIIGTSEGERDYIGVHHAVDLVKSYNKEHAKGNYRLFLNADHTHTLENARKAAEVGYDAILFDGGKLPLEENIRATKEVVEMVRKINKNILVEGELGYIGSSSEVRKEIPEGAAINPGDLTRPEEAARFVEETGVDMLAPAVGNIHGMFANAPEPRLDIERIREIKKAVENLPAGRQVPLVLHGASGNTDEDLSVAIDAGISIIHISTELRVAWRKGLEEALKENPDEVAPYKLMPEDLAEMEKVVERKLRLFNKL</sequence>
<feature type="binding site" evidence="2">
    <location>
        <position position="84"/>
    </location>
    <ligand>
        <name>Zn(2+)</name>
        <dbReference type="ChEBI" id="CHEBI:29105"/>
        <label>1</label>
        <note>catalytic</note>
    </ligand>
</feature>
<dbReference type="GO" id="GO:0008270">
    <property type="term" value="F:zinc ion binding"/>
    <property type="evidence" value="ECO:0007669"/>
    <property type="project" value="InterPro"/>
</dbReference>
<dbReference type="GO" id="GO:0005975">
    <property type="term" value="P:carbohydrate metabolic process"/>
    <property type="evidence" value="ECO:0007669"/>
    <property type="project" value="InterPro"/>
</dbReference>
<dbReference type="Proteomes" id="UP000034224">
    <property type="component" value="Unassembled WGS sequence"/>
</dbReference>